<accession>A0AB33BS05</accession>
<organism evidence="1 2">
    <name type="scientific">Microcystis aeruginosa PCC 7806SL</name>
    <dbReference type="NCBI Taxonomy" id="1903187"/>
    <lineage>
        <taxon>Bacteria</taxon>
        <taxon>Bacillati</taxon>
        <taxon>Cyanobacteriota</taxon>
        <taxon>Cyanophyceae</taxon>
        <taxon>Oscillatoriophycideae</taxon>
        <taxon>Chroococcales</taxon>
        <taxon>Microcystaceae</taxon>
        <taxon>Microcystis</taxon>
    </lineage>
</organism>
<protein>
    <submittedName>
        <fullName evidence="1">Uncharacterized protein</fullName>
    </submittedName>
</protein>
<evidence type="ECO:0000313" key="1">
    <source>
        <dbReference type="EMBL" id="ARI82764.1"/>
    </source>
</evidence>
<dbReference type="AlphaFoldDB" id="A0AB33BS05"/>
<dbReference type="Proteomes" id="UP000192439">
    <property type="component" value="Chromosome"/>
</dbReference>
<keyword evidence="2" id="KW-1185">Reference proteome</keyword>
<evidence type="ECO:0000313" key="2">
    <source>
        <dbReference type="Proteomes" id="UP000192439"/>
    </source>
</evidence>
<name>A0AB33BS05_MICA7</name>
<gene>
    <name evidence="1" type="ORF">BH695_3485</name>
</gene>
<reference evidence="1 2" key="1">
    <citation type="journal article" date="2018" name="Harmful Algae">
        <title>The highly heterogeneous methylated genomes and diverse restriction-modification systems of bloom-forming Microcystis.</title>
        <authorList>
            <person name="Zhao L."/>
            <person name="Song Y."/>
            <person name="Li L."/>
            <person name="Gan N."/>
            <person name="Brand J.J."/>
            <person name="Song L."/>
        </authorList>
    </citation>
    <scope>NUCLEOTIDE SEQUENCE [LARGE SCALE GENOMIC DNA]</scope>
    <source>
        <strain evidence="1 2">PCC 7806SL</strain>
    </source>
</reference>
<dbReference type="EMBL" id="CP020771">
    <property type="protein sequence ID" value="ARI82764.1"/>
    <property type="molecule type" value="Genomic_DNA"/>
</dbReference>
<sequence>MFFVSLWLIPLDNLRTLLQLKNAMIKTNYHFLSSMDKQKPHSTVESDDLMEELDAKWDALENDPEFLAKPIWQQIIEIGNVVPQSEWRKHLPTDFARNFEHYMYGAPREDEEE</sequence>
<proteinExistence type="predicted"/>